<reference evidence="1 2" key="1">
    <citation type="journal article" date="2022" name="bioRxiv">
        <title>Genomics of Preaxostyla Flagellates Illuminates Evolutionary Transitions and the Path Towards Mitochondrial Loss.</title>
        <authorList>
            <person name="Novak L.V.F."/>
            <person name="Treitli S.C."/>
            <person name="Pyrih J."/>
            <person name="Halakuc P."/>
            <person name="Pipaliya S.V."/>
            <person name="Vacek V."/>
            <person name="Brzon O."/>
            <person name="Soukal P."/>
            <person name="Eme L."/>
            <person name="Dacks J.B."/>
            <person name="Karnkowska A."/>
            <person name="Elias M."/>
            <person name="Hampl V."/>
        </authorList>
    </citation>
    <scope>NUCLEOTIDE SEQUENCE [LARGE SCALE GENOMIC DNA]</scope>
    <source>
        <strain evidence="1">NAU3</strain>
        <tissue evidence="1">Gut</tissue>
    </source>
</reference>
<keyword evidence="2" id="KW-1185">Reference proteome</keyword>
<sequence>MSLAETIGILCRQSRSMVATLSFSFTATLAILVIRAKRQIYWNHRKTSIPKEFTSKLSNQTTPFALPAQPFPASLPHASKPFSIPLPHHPHLPTPLCLSLTTHTLPLPSASPSPPIPSHSPSAFMISFARQPTLTKTILISSSRLILSPFLICSQTVPRHTSSPVLNDSLVAWLRIALIVLVIIHRSNCLLNLVQRHHSLFGNPTLLCNQLGRHPHSNVSSLTPHEGDFALPPLAVISACIDRTTVDLRSFDDVVRIRQKSLLPSMCQHEFGDMRNPIFGFDLMSSIGWED</sequence>
<organism evidence="1 2">
    <name type="scientific">Blattamonas nauphoetae</name>
    <dbReference type="NCBI Taxonomy" id="2049346"/>
    <lineage>
        <taxon>Eukaryota</taxon>
        <taxon>Metamonada</taxon>
        <taxon>Preaxostyla</taxon>
        <taxon>Oxymonadida</taxon>
        <taxon>Blattamonas</taxon>
    </lineage>
</organism>
<evidence type="ECO:0000313" key="1">
    <source>
        <dbReference type="EMBL" id="KAK2950347.1"/>
    </source>
</evidence>
<comment type="caution">
    <text evidence="1">The sequence shown here is derived from an EMBL/GenBank/DDBJ whole genome shotgun (WGS) entry which is preliminary data.</text>
</comment>
<gene>
    <name evidence="1" type="ORF">BLNAU_14682</name>
</gene>
<name>A0ABQ9XCV9_9EUKA</name>
<dbReference type="EMBL" id="JARBJD010000137">
    <property type="protein sequence ID" value="KAK2950347.1"/>
    <property type="molecule type" value="Genomic_DNA"/>
</dbReference>
<proteinExistence type="predicted"/>
<protein>
    <submittedName>
        <fullName evidence="1">Uncharacterized protein</fullName>
    </submittedName>
</protein>
<accession>A0ABQ9XCV9</accession>
<evidence type="ECO:0000313" key="2">
    <source>
        <dbReference type="Proteomes" id="UP001281761"/>
    </source>
</evidence>
<dbReference type="Proteomes" id="UP001281761">
    <property type="component" value="Unassembled WGS sequence"/>
</dbReference>